<sequence>MFVPAHALGESGFKVTPGAMALTWAPDIAPVAQPFNAFNATLEGSYKLMTNVGTFYTADSIHNLALPKCYLEKVSHGNIELVVLSLKGGFELFKNLSSLDSSVENLREELQAAEATFEALAEEVPSNHTGLLEVNAKTIREIHAVVHVAVVQVEYNQLSLEIEWNGVMATCKERRNVLVRPATARRLTLAHAYERLIVISSSTKAATVKSNGEAAKVHPDQQTFDKLRTLVDEVEKLSGTRYPAAAMG</sequence>
<evidence type="ECO:0000313" key="2">
    <source>
        <dbReference type="EMBL" id="KDN39923.1"/>
    </source>
</evidence>
<evidence type="ECO:0000313" key="3">
    <source>
        <dbReference type="Proteomes" id="UP000027361"/>
    </source>
</evidence>
<reference evidence="2 3" key="1">
    <citation type="submission" date="2014-05" db="EMBL/GenBank/DDBJ databases">
        <title>Draft genome sequence of a rare smut relative, Tilletiaria anomala UBC 951.</title>
        <authorList>
            <consortium name="DOE Joint Genome Institute"/>
            <person name="Toome M."/>
            <person name="Kuo A."/>
            <person name="Henrissat B."/>
            <person name="Lipzen A."/>
            <person name="Tritt A."/>
            <person name="Yoshinaga Y."/>
            <person name="Zane M."/>
            <person name="Barry K."/>
            <person name="Grigoriev I.V."/>
            <person name="Spatafora J.W."/>
            <person name="Aimea M.C."/>
        </authorList>
    </citation>
    <scope>NUCLEOTIDE SEQUENCE [LARGE SCALE GENOMIC DNA]</scope>
    <source>
        <strain evidence="2 3">UBC 951</strain>
    </source>
</reference>
<organism evidence="2 3">
    <name type="scientific">Tilletiaria anomala (strain ATCC 24038 / CBS 436.72 / UBC 951)</name>
    <dbReference type="NCBI Taxonomy" id="1037660"/>
    <lineage>
        <taxon>Eukaryota</taxon>
        <taxon>Fungi</taxon>
        <taxon>Dikarya</taxon>
        <taxon>Basidiomycota</taxon>
        <taxon>Ustilaginomycotina</taxon>
        <taxon>Exobasidiomycetes</taxon>
        <taxon>Georgefischeriales</taxon>
        <taxon>Tilletiariaceae</taxon>
        <taxon>Tilletiaria</taxon>
    </lineage>
</organism>
<dbReference type="AlphaFoldDB" id="A0A066VHZ3"/>
<name>A0A066VHZ3_TILAU</name>
<dbReference type="EMBL" id="JMSN01000098">
    <property type="protein sequence ID" value="KDN39923.1"/>
    <property type="molecule type" value="Genomic_DNA"/>
</dbReference>
<gene>
    <name evidence="2" type="ORF">K437DRAFT_270146</name>
</gene>
<dbReference type="Proteomes" id="UP000027361">
    <property type="component" value="Unassembled WGS sequence"/>
</dbReference>
<dbReference type="Gene3D" id="3.20.20.100">
    <property type="entry name" value="NADP-dependent oxidoreductase domain"/>
    <property type="match status" value="1"/>
</dbReference>
<protein>
    <submittedName>
        <fullName evidence="2">Uncharacterized protein</fullName>
    </submittedName>
</protein>
<dbReference type="HOGENOM" id="CLU_1120778_0_0_1"/>
<dbReference type="InterPro" id="IPR036812">
    <property type="entry name" value="NAD(P)_OxRdtase_dom_sf"/>
</dbReference>
<dbReference type="InParanoid" id="A0A066VHZ3"/>
<feature type="coiled-coil region" evidence="1">
    <location>
        <begin position="96"/>
        <end position="123"/>
    </location>
</feature>
<dbReference type="GeneID" id="25266148"/>
<dbReference type="FunCoup" id="A0A066VHZ3">
    <property type="interactions" value="260"/>
</dbReference>
<dbReference type="STRING" id="1037660.A0A066VHZ3"/>
<accession>A0A066VHZ3</accession>
<dbReference type="OrthoDB" id="37537at2759"/>
<keyword evidence="3" id="KW-1185">Reference proteome</keyword>
<comment type="caution">
    <text evidence="2">The sequence shown here is derived from an EMBL/GenBank/DDBJ whole genome shotgun (WGS) entry which is preliminary data.</text>
</comment>
<dbReference type="SUPFAM" id="SSF51430">
    <property type="entry name" value="NAD(P)-linked oxidoreductase"/>
    <property type="match status" value="1"/>
</dbReference>
<dbReference type="RefSeq" id="XP_013241206.1">
    <property type="nucleotide sequence ID" value="XM_013385752.1"/>
</dbReference>
<proteinExistence type="predicted"/>
<keyword evidence="1" id="KW-0175">Coiled coil</keyword>
<evidence type="ECO:0000256" key="1">
    <source>
        <dbReference type="SAM" id="Coils"/>
    </source>
</evidence>